<evidence type="ECO:0000256" key="6">
    <source>
        <dbReference type="ARBA" id="ARBA00023145"/>
    </source>
</evidence>
<gene>
    <name evidence="11" type="ORF">NQ318_004010</name>
</gene>
<keyword evidence="6" id="KW-0865">Zymogen</keyword>
<organism evidence="11 12">
    <name type="scientific">Aromia moschata</name>
    <dbReference type="NCBI Taxonomy" id="1265417"/>
    <lineage>
        <taxon>Eukaryota</taxon>
        <taxon>Metazoa</taxon>
        <taxon>Ecdysozoa</taxon>
        <taxon>Arthropoda</taxon>
        <taxon>Hexapoda</taxon>
        <taxon>Insecta</taxon>
        <taxon>Pterygota</taxon>
        <taxon>Neoptera</taxon>
        <taxon>Endopterygota</taxon>
        <taxon>Coleoptera</taxon>
        <taxon>Polyphaga</taxon>
        <taxon>Cucujiformia</taxon>
        <taxon>Chrysomeloidea</taxon>
        <taxon>Cerambycidae</taxon>
        <taxon>Cerambycinae</taxon>
        <taxon>Callichromatini</taxon>
        <taxon>Aromia</taxon>
    </lineage>
</organism>
<comment type="caution">
    <text evidence="11">The sequence shown here is derived from an EMBL/GenBank/DDBJ whole genome shotgun (WGS) entry which is preliminary data.</text>
</comment>
<dbReference type="Pfam" id="PF00089">
    <property type="entry name" value="Trypsin"/>
    <property type="match status" value="1"/>
</dbReference>
<keyword evidence="5" id="KW-0106">Calcium</keyword>
<keyword evidence="4 9" id="KW-0720">Serine protease</keyword>
<dbReference type="PROSITE" id="PS50240">
    <property type="entry name" value="TRYPSIN_DOM"/>
    <property type="match status" value="1"/>
</dbReference>
<dbReference type="GO" id="GO:0004252">
    <property type="term" value="F:serine-type endopeptidase activity"/>
    <property type="evidence" value="ECO:0007669"/>
    <property type="project" value="InterPro"/>
</dbReference>
<dbReference type="PANTHER" id="PTHR24256">
    <property type="entry name" value="TRYPTASE-RELATED"/>
    <property type="match status" value="1"/>
</dbReference>
<evidence type="ECO:0000256" key="2">
    <source>
        <dbReference type="ARBA" id="ARBA00022723"/>
    </source>
</evidence>
<dbReference type="SMART" id="SM00020">
    <property type="entry name" value="Tryp_SPc"/>
    <property type="match status" value="1"/>
</dbReference>
<evidence type="ECO:0000313" key="11">
    <source>
        <dbReference type="EMBL" id="KAJ8960285.1"/>
    </source>
</evidence>
<dbReference type="InterPro" id="IPR018114">
    <property type="entry name" value="TRYPSIN_HIS"/>
</dbReference>
<evidence type="ECO:0000256" key="9">
    <source>
        <dbReference type="RuleBase" id="RU363034"/>
    </source>
</evidence>
<evidence type="ECO:0000256" key="5">
    <source>
        <dbReference type="ARBA" id="ARBA00022837"/>
    </source>
</evidence>
<dbReference type="CDD" id="cd00190">
    <property type="entry name" value="Tryp_SPc"/>
    <property type="match status" value="1"/>
</dbReference>
<proteinExistence type="inferred from homology"/>
<accession>A0AAV8Z9P8</accession>
<name>A0AAV8Z9P8_9CUCU</name>
<dbReference type="Gene3D" id="2.40.10.10">
    <property type="entry name" value="Trypsin-like serine proteases"/>
    <property type="match status" value="2"/>
</dbReference>
<dbReference type="InterPro" id="IPR051487">
    <property type="entry name" value="Ser/Thr_Proteases_Immune/Dev"/>
</dbReference>
<protein>
    <recommendedName>
        <fullName evidence="10">Peptidase S1 domain-containing protein</fullName>
    </recommendedName>
</protein>
<comment type="similarity">
    <text evidence="8">Belongs to the peptidase S1 family. CLIP subfamily.</text>
</comment>
<dbReference type="InterPro" id="IPR033116">
    <property type="entry name" value="TRYPSIN_SER"/>
</dbReference>
<dbReference type="AlphaFoldDB" id="A0AAV8Z9P8"/>
<keyword evidence="2" id="KW-0479">Metal-binding</keyword>
<dbReference type="PROSITE" id="PS00134">
    <property type="entry name" value="TRYPSIN_HIS"/>
    <property type="match status" value="1"/>
</dbReference>
<evidence type="ECO:0000259" key="10">
    <source>
        <dbReference type="PROSITE" id="PS50240"/>
    </source>
</evidence>
<dbReference type="PROSITE" id="PS00135">
    <property type="entry name" value="TRYPSIN_SER"/>
    <property type="match status" value="1"/>
</dbReference>
<evidence type="ECO:0000256" key="8">
    <source>
        <dbReference type="ARBA" id="ARBA00024195"/>
    </source>
</evidence>
<dbReference type="SUPFAM" id="SSF50494">
    <property type="entry name" value="Trypsin-like serine proteases"/>
    <property type="match status" value="1"/>
</dbReference>
<keyword evidence="3 9" id="KW-0378">Hydrolase</keyword>
<dbReference type="PRINTS" id="PR00722">
    <property type="entry name" value="CHYMOTRYPSIN"/>
</dbReference>
<evidence type="ECO:0000256" key="4">
    <source>
        <dbReference type="ARBA" id="ARBA00022825"/>
    </source>
</evidence>
<dbReference type="EMBL" id="JAPWTK010000009">
    <property type="protein sequence ID" value="KAJ8960285.1"/>
    <property type="molecule type" value="Genomic_DNA"/>
</dbReference>
<evidence type="ECO:0000256" key="3">
    <source>
        <dbReference type="ARBA" id="ARBA00022801"/>
    </source>
</evidence>
<keyword evidence="1 9" id="KW-0645">Protease</keyword>
<dbReference type="FunFam" id="2.40.10.10:FF:000078">
    <property type="entry name" value="Serine protease H137"/>
    <property type="match status" value="1"/>
</dbReference>
<keyword evidence="12" id="KW-1185">Reference proteome</keyword>
<dbReference type="InterPro" id="IPR001314">
    <property type="entry name" value="Peptidase_S1A"/>
</dbReference>
<dbReference type="GO" id="GO:0046872">
    <property type="term" value="F:metal ion binding"/>
    <property type="evidence" value="ECO:0007669"/>
    <property type="project" value="UniProtKB-KW"/>
</dbReference>
<dbReference type="InterPro" id="IPR009003">
    <property type="entry name" value="Peptidase_S1_PA"/>
</dbReference>
<dbReference type="GO" id="GO:0006508">
    <property type="term" value="P:proteolysis"/>
    <property type="evidence" value="ECO:0007669"/>
    <property type="project" value="UniProtKB-KW"/>
</dbReference>
<evidence type="ECO:0000256" key="7">
    <source>
        <dbReference type="ARBA" id="ARBA00023157"/>
    </source>
</evidence>
<reference evidence="11" key="1">
    <citation type="journal article" date="2023" name="Insect Mol. Biol.">
        <title>Genome sequencing provides insights into the evolution of gene families encoding plant cell wall-degrading enzymes in longhorned beetles.</title>
        <authorList>
            <person name="Shin N.R."/>
            <person name="Okamura Y."/>
            <person name="Kirsch R."/>
            <person name="Pauchet Y."/>
        </authorList>
    </citation>
    <scope>NUCLEOTIDE SEQUENCE</scope>
    <source>
        <strain evidence="11">AMC_N1</strain>
    </source>
</reference>
<dbReference type="InterPro" id="IPR043504">
    <property type="entry name" value="Peptidase_S1_PA_chymotrypsin"/>
</dbReference>
<evidence type="ECO:0000313" key="12">
    <source>
        <dbReference type="Proteomes" id="UP001162162"/>
    </source>
</evidence>
<dbReference type="Proteomes" id="UP001162162">
    <property type="component" value="Unassembled WGS sequence"/>
</dbReference>
<keyword evidence="7" id="KW-1015">Disulfide bond</keyword>
<feature type="domain" description="Peptidase S1" evidence="10">
    <location>
        <begin position="29"/>
        <end position="252"/>
    </location>
</feature>
<evidence type="ECO:0000256" key="1">
    <source>
        <dbReference type="ARBA" id="ARBA00022670"/>
    </source>
</evidence>
<dbReference type="InterPro" id="IPR001254">
    <property type="entry name" value="Trypsin_dom"/>
</dbReference>
<sequence>MERCRDRQGEYIEGEKVATVIANGLDFQCGGTIINERYILTAAHCIINLSFPLITVRVGEYDLGSEIDCADAENCLPPVQDLEVEKVIYPEDYNVTLFANDIALIRVTKIDLTAENVMPVCLPIPANIRDMKFEQGIVTGWGFTDPHEATTNILQKAILQKRDISVCKKAYVVAPGIKLNYKQMCIGGIAKKDSCRGDSGGPFHVASYMNGDTRYVEFGVVSIGPLYCGYDGVPGIYTRVTYYMDWILDNLEPLDKN</sequence>